<proteinExistence type="predicted"/>
<reference evidence="1" key="1">
    <citation type="submission" date="2013-08" db="EMBL/GenBank/DDBJ databases">
        <authorList>
            <person name="Mendez C."/>
            <person name="Richter M."/>
            <person name="Ferrer M."/>
            <person name="Sanchez J."/>
        </authorList>
    </citation>
    <scope>NUCLEOTIDE SEQUENCE</scope>
</reference>
<evidence type="ECO:0000313" key="1">
    <source>
        <dbReference type="EMBL" id="EQD81039.1"/>
    </source>
</evidence>
<name>T1DI58_9ZZZZ</name>
<feature type="non-terminal residue" evidence="1">
    <location>
        <position position="136"/>
    </location>
</feature>
<dbReference type="EMBL" id="AUZX01000189">
    <property type="protein sequence ID" value="EQD81039.1"/>
    <property type="molecule type" value="Genomic_DNA"/>
</dbReference>
<gene>
    <name evidence="1" type="ORF">B1A_00249</name>
</gene>
<reference evidence="1" key="2">
    <citation type="journal article" date="2014" name="ISME J.">
        <title>Microbial stratification in low pH oxic and suboxic macroscopic growths along an acid mine drainage.</title>
        <authorList>
            <person name="Mendez-Garcia C."/>
            <person name="Mesa V."/>
            <person name="Sprenger R.R."/>
            <person name="Richter M."/>
            <person name="Diez M.S."/>
            <person name="Solano J."/>
            <person name="Bargiela R."/>
            <person name="Golyshina O.V."/>
            <person name="Manteca A."/>
            <person name="Ramos J.L."/>
            <person name="Gallego J.R."/>
            <person name="Llorente I."/>
            <person name="Martins Dos Santos V.A."/>
            <person name="Jensen O.N."/>
            <person name="Pelaez A.I."/>
            <person name="Sanchez J."/>
            <person name="Ferrer M."/>
        </authorList>
    </citation>
    <scope>NUCLEOTIDE SEQUENCE</scope>
</reference>
<accession>T1DI58</accession>
<comment type="caution">
    <text evidence="1">The sequence shown here is derived from an EMBL/GenBank/DDBJ whole genome shotgun (WGS) entry which is preliminary data.</text>
</comment>
<sequence length="136" mass="15143">MQVGYSGPKGNFQRYICVRAKVLYGGEKSCQSVGGIRLDQQVIEEIFKALEPAAMAATASALEDFEARAAERLAVFELTVERARYEADRAQRRFDAVEPENRLVARRLESALEAALVRSQEAAIALDVARRSQPKR</sequence>
<dbReference type="AlphaFoldDB" id="T1DI58"/>
<organism evidence="1">
    <name type="scientific">mine drainage metagenome</name>
    <dbReference type="NCBI Taxonomy" id="410659"/>
    <lineage>
        <taxon>unclassified sequences</taxon>
        <taxon>metagenomes</taxon>
        <taxon>ecological metagenomes</taxon>
    </lineage>
</organism>
<protein>
    <submittedName>
        <fullName evidence="1">Recombinase</fullName>
    </submittedName>
</protein>